<dbReference type="AlphaFoldDB" id="A0A2A5BBF4"/>
<evidence type="ECO:0000256" key="9">
    <source>
        <dbReference type="ARBA" id="ARBA00031306"/>
    </source>
</evidence>
<dbReference type="InterPro" id="IPR003374">
    <property type="entry name" value="ApbE-like_sf"/>
</dbReference>
<evidence type="ECO:0000256" key="12">
    <source>
        <dbReference type="PIRSR" id="PIRSR006268-2"/>
    </source>
</evidence>
<dbReference type="GO" id="GO:0046872">
    <property type="term" value="F:metal ion binding"/>
    <property type="evidence" value="ECO:0007669"/>
    <property type="project" value="UniProtKB-UniRule"/>
</dbReference>
<reference evidence="14" key="1">
    <citation type="submission" date="2017-08" db="EMBL/GenBank/DDBJ databases">
        <title>A dynamic microbial community with high functional redundancy inhabits the cold, oxic subseafloor aquifer.</title>
        <authorList>
            <person name="Tully B.J."/>
            <person name="Wheat C.G."/>
            <person name="Glazer B.T."/>
            <person name="Huber J.A."/>
        </authorList>
    </citation>
    <scope>NUCLEOTIDE SEQUENCE [LARGE SCALE GENOMIC DNA]</scope>
</reference>
<accession>A0A2A5BBF4</accession>
<evidence type="ECO:0000256" key="3">
    <source>
        <dbReference type="ARBA" id="ARBA00016337"/>
    </source>
</evidence>
<proteinExistence type="inferred from homology"/>
<feature type="binding site" evidence="12">
    <location>
        <position position="303"/>
    </location>
    <ligand>
        <name>Mg(2+)</name>
        <dbReference type="ChEBI" id="CHEBI:18420"/>
    </ligand>
</feature>
<comment type="cofactor">
    <cofactor evidence="12">
        <name>Mg(2+)</name>
        <dbReference type="ChEBI" id="CHEBI:18420"/>
    </cofactor>
    <cofactor evidence="12">
        <name>Mn(2+)</name>
        <dbReference type="ChEBI" id="CHEBI:29035"/>
    </cofactor>
    <text evidence="12">Magnesium. Can also use manganese.</text>
</comment>
<keyword evidence="6 11" id="KW-0479">Metal-binding</keyword>
<name>A0A2A5BBF4_9GAMM</name>
<evidence type="ECO:0000256" key="11">
    <source>
        <dbReference type="PIRNR" id="PIRNR006268"/>
    </source>
</evidence>
<evidence type="ECO:0000256" key="6">
    <source>
        <dbReference type="ARBA" id="ARBA00022723"/>
    </source>
</evidence>
<evidence type="ECO:0000256" key="10">
    <source>
        <dbReference type="ARBA" id="ARBA00048540"/>
    </source>
</evidence>
<dbReference type="Pfam" id="PF02424">
    <property type="entry name" value="ApbE"/>
    <property type="match status" value="1"/>
</dbReference>
<keyword evidence="4 11" id="KW-0285">Flavoprotein</keyword>
<keyword evidence="7 11" id="KW-0274">FAD</keyword>
<dbReference type="PANTHER" id="PTHR30040">
    <property type="entry name" value="THIAMINE BIOSYNTHESIS LIPOPROTEIN APBE"/>
    <property type="match status" value="1"/>
</dbReference>
<dbReference type="Gene3D" id="3.10.520.10">
    <property type="entry name" value="ApbE-like domains"/>
    <property type="match status" value="1"/>
</dbReference>
<dbReference type="GO" id="GO:0016740">
    <property type="term" value="F:transferase activity"/>
    <property type="evidence" value="ECO:0007669"/>
    <property type="project" value="UniProtKB-UniRule"/>
</dbReference>
<evidence type="ECO:0000256" key="7">
    <source>
        <dbReference type="ARBA" id="ARBA00022827"/>
    </source>
</evidence>
<dbReference type="EMBL" id="NVVJ01000001">
    <property type="protein sequence ID" value="PCJ28671.1"/>
    <property type="molecule type" value="Genomic_DNA"/>
</dbReference>
<dbReference type="Proteomes" id="UP000218327">
    <property type="component" value="Unassembled WGS sequence"/>
</dbReference>
<gene>
    <name evidence="13" type="ORF">COA96_00360</name>
</gene>
<protein>
    <recommendedName>
        <fullName evidence="3 11">FAD:protein FMN transferase</fullName>
        <ecNumber evidence="2 11">2.7.1.180</ecNumber>
    </recommendedName>
    <alternativeName>
        <fullName evidence="9 11">Flavin transferase</fullName>
    </alternativeName>
</protein>
<feature type="binding site" evidence="12">
    <location>
        <position position="187"/>
    </location>
    <ligand>
        <name>Mg(2+)</name>
        <dbReference type="ChEBI" id="CHEBI:18420"/>
    </ligand>
</feature>
<sequence length="354" mass="39131">MRICLKALLRRHSFILIFLALLLGFVLLSSDDAQDIHRLDGYTMGTSYQIQIVDMPAELSSDQVITDVSALLGQLDTEIFSTYARDSELSRFNRHPVNTPFAASTRMVDVLLLAQAISEQSDGAFDITVGPLVNLWGFGPLIQTADSVPEQTLIDIALDSVGHRYLLIDEAKSEITKTKDIYVDLSGIAKGYAVDQLAEYFDESGVENYFLEIGGELKIKGYKPGNVSWVPAVETPLDIASQVYEVFFSRGEKIAVAGSGDYRNYFEENGVRYSHEIDPRNGRPVTHKLAAAYVIDESAARADALATAYMILGLDAAKRLAEEQGQAAYFIYKLDDSSFHDYATDGFSVYLKAN</sequence>
<comment type="catalytic activity">
    <reaction evidence="10 11">
        <text>L-threonyl-[protein] + FAD = FMN-L-threonyl-[protein] + AMP + H(+)</text>
        <dbReference type="Rhea" id="RHEA:36847"/>
        <dbReference type="Rhea" id="RHEA-COMP:11060"/>
        <dbReference type="Rhea" id="RHEA-COMP:11061"/>
        <dbReference type="ChEBI" id="CHEBI:15378"/>
        <dbReference type="ChEBI" id="CHEBI:30013"/>
        <dbReference type="ChEBI" id="CHEBI:57692"/>
        <dbReference type="ChEBI" id="CHEBI:74257"/>
        <dbReference type="ChEBI" id="CHEBI:456215"/>
        <dbReference type="EC" id="2.7.1.180"/>
    </reaction>
</comment>
<dbReference type="EC" id="2.7.1.180" evidence="2 11"/>
<evidence type="ECO:0000313" key="14">
    <source>
        <dbReference type="Proteomes" id="UP000218327"/>
    </source>
</evidence>
<dbReference type="PANTHER" id="PTHR30040:SF2">
    <property type="entry name" value="FAD:PROTEIN FMN TRANSFERASE"/>
    <property type="match status" value="1"/>
</dbReference>
<keyword evidence="8 11" id="KW-0460">Magnesium</keyword>
<evidence type="ECO:0000256" key="8">
    <source>
        <dbReference type="ARBA" id="ARBA00022842"/>
    </source>
</evidence>
<comment type="caution">
    <text evidence="13">The sequence shown here is derived from an EMBL/GenBank/DDBJ whole genome shotgun (WGS) entry which is preliminary data.</text>
</comment>
<comment type="similarity">
    <text evidence="1 11">Belongs to the ApbE family.</text>
</comment>
<evidence type="ECO:0000256" key="2">
    <source>
        <dbReference type="ARBA" id="ARBA00011955"/>
    </source>
</evidence>
<organism evidence="13 14">
    <name type="scientific">SAR86 cluster bacterium</name>
    <dbReference type="NCBI Taxonomy" id="2030880"/>
    <lineage>
        <taxon>Bacteria</taxon>
        <taxon>Pseudomonadati</taxon>
        <taxon>Pseudomonadota</taxon>
        <taxon>Gammaproteobacteria</taxon>
        <taxon>SAR86 cluster</taxon>
    </lineage>
</organism>
<evidence type="ECO:0000256" key="1">
    <source>
        <dbReference type="ARBA" id="ARBA00008282"/>
    </source>
</evidence>
<evidence type="ECO:0000313" key="13">
    <source>
        <dbReference type="EMBL" id="PCJ28671.1"/>
    </source>
</evidence>
<keyword evidence="5 11" id="KW-0808">Transferase</keyword>
<feature type="binding site" evidence="12">
    <location>
        <position position="307"/>
    </location>
    <ligand>
        <name>Mg(2+)</name>
        <dbReference type="ChEBI" id="CHEBI:18420"/>
    </ligand>
</feature>
<evidence type="ECO:0000256" key="4">
    <source>
        <dbReference type="ARBA" id="ARBA00022630"/>
    </source>
</evidence>
<dbReference type="InterPro" id="IPR024932">
    <property type="entry name" value="ApbE"/>
</dbReference>
<evidence type="ECO:0000256" key="5">
    <source>
        <dbReference type="ARBA" id="ARBA00022679"/>
    </source>
</evidence>
<dbReference type="SUPFAM" id="SSF143631">
    <property type="entry name" value="ApbE-like"/>
    <property type="match status" value="1"/>
</dbReference>
<dbReference type="PIRSF" id="PIRSF006268">
    <property type="entry name" value="ApbE"/>
    <property type="match status" value="1"/>
</dbReference>